<dbReference type="PANTHER" id="PTHR34308">
    <property type="entry name" value="COBALAMIN BIOSYNTHESIS PROTEIN CBIB"/>
    <property type="match status" value="1"/>
</dbReference>
<dbReference type="NCBIfam" id="TIGR00380">
    <property type="entry name" value="cobal_cbiB"/>
    <property type="match status" value="1"/>
</dbReference>
<dbReference type="GO" id="GO:0015420">
    <property type="term" value="F:ABC-type vitamin B12 transporter activity"/>
    <property type="evidence" value="ECO:0007669"/>
    <property type="project" value="UniProtKB-UniRule"/>
</dbReference>
<evidence type="ECO:0000256" key="2">
    <source>
        <dbReference type="ARBA" id="ARBA00004953"/>
    </source>
</evidence>
<keyword evidence="6 9" id="KW-0812">Transmembrane</keyword>
<evidence type="ECO:0000313" key="10">
    <source>
        <dbReference type="EMBL" id="MBB4002524.1"/>
    </source>
</evidence>
<dbReference type="Pfam" id="PF03186">
    <property type="entry name" value="CobD_Cbib"/>
    <property type="match status" value="1"/>
</dbReference>
<comment type="caution">
    <text evidence="9">Lacks conserved residue(s) required for the propagation of feature annotation.</text>
</comment>
<comment type="pathway">
    <text evidence="2 9">Cofactor biosynthesis; adenosylcobalamin biosynthesis.</text>
</comment>
<dbReference type="AlphaFoldDB" id="A0A7W6MP37"/>
<evidence type="ECO:0000256" key="5">
    <source>
        <dbReference type="ARBA" id="ARBA00022573"/>
    </source>
</evidence>
<dbReference type="EMBL" id="JACIEM010000002">
    <property type="protein sequence ID" value="MBB4002524.1"/>
    <property type="molecule type" value="Genomic_DNA"/>
</dbReference>
<keyword evidence="7 9" id="KW-1133">Transmembrane helix</keyword>
<accession>A0A7W6MP37</accession>
<gene>
    <name evidence="9" type="primary">cobD</name>
    <name evidence="10" type="ORF">GGR03_001599</name>
</gene>
<comment type="caution">
    <text evidence="10">The sequence shown here is derived from an EMBL/GenBank/DDBJ whole genome shotgun (WGS) entry which is preliminary data.</text>
</comment>
<keyword evidence="5 9" id="KW-0169">Cobalamin biosynthesis</keyword>
<reference evidence="10 11" key="1">
    <citation type="submission" date="2020-08" db="EMBL/GenBank/DDBJ databases">
        <title>Genomic Encyclopedia of Type Strains, Phase IV (KMG-IV): sequencing the most valuable type-strain genomes for metagenomic binning, comparative biology and taxonomic classification.</title>
        <authorList>
            <person name="Goeker M."/>
        </authorList>
    </citation>
    <scope>NUCLEOTIDE SEQUENCE [LARGE SCALE GENOMIC DNA]</scope>
    <source>
        <strain evidence="10 11">DSM 103570</strain>
    </source>
</reference>
<dbReference type="GO" id="GO:0048472">
    <property type="term" value="F:threonine-phosphate decarboxylase activity"/>
    <property type="evidence" value="ECO:0007669"/>
    <property type="project" value="InterPro"/>
</dbReference>
<dbReference type="PANTHER" id="PTHR34308:SF1">
    <property type="entry name" value="COBALAMIN BIOSYNTHESIS PROTEIN CBIB"/>
    <property type="match status" value="1"/>
</dbReference>
<dbReference type="Proteomes" id="UP000588647">
    <property type="component" value="Unassembled WGS sequence"/>
</dbReference>
<organism evidence="10 11">
    <name type="scientific">Aurantimonas endophytica</name>
    <dbReference type="NCBI Taxonomy" id="1522175"/>
    <lineage>
        <taxon>Bacteria</taxon>
        <taxon>Pseudomonadati</taxon>
        <taxon>Pseudomonadota</taxon>
        <taxon>Alphaproteobacteria</taxon>
        <taxon>Hyphomicrobiales</taxon>
        <taxon>Aurantimonadaceae</taxon>
        <taxon>Aurantimonas</taxon>
    </lineage>
</organism>
<dbReference type="HAMAP" id="MF_00024">
    <property type="entry name" value="CobD_CbiB"/>
    <property type="match status" value="1"/>
</dbReference>
<keyword evidence="11" id="KW-1185">Reference proteome</keyword>
<comment type="function">
    <text evidence="9">Converts cobyric acid to cobinamide by the addition of aminopropanol on the F carboxylic group.</text>
</comment>
<dbReference type="InterPro" id="IPR004485">
    <property type="entry name" value="Cobalamin_biosynth_CobD/CbiB"/>
</dbReference>
<keyword evidence="4 9" id="KW-1003">Cell membrane</keyword>
<evidence type="ECO:0000256" key="7">
    <source>
        <dbReference type="ARBA" id="ARBA00022989"/>
    </source>
</evidence>
<name>A0A7W6MP37_9HYPH</name>
<keyword evidence="8 9" id="KW-0472">Membrane</keyword>
<protein>
    <recommendedName>
        <fullName evidence="9">Cobalamin biosynthesis protein CobD</fullName>
    </recommendedName>
</protein>
<dbReference type="GO" id="GO:0016874">
    <property type="term" value="F:ligase activity"/>
    <property type="evidence" value="ECO:0007669"/>
    <property type="project" value="UniProtKB-KW"/>
</dbReference>
<evidence type="ECO:0000256" key="4">
    <source>
        <dbReference type="ARBA" id="ARBA00022475"/>
    </source>
</evidence>
<proteinExistence type="inferred from homology"/>
<evidence type="ECO:0000256" key="8">
    <source>
        <dbReference type="ARBA" id="ARBA00023136"/>
    </source>
</evidence>
<evidence type="ECO:0000256" key="6">
    <source>
        <dbReference type="ARBA" id="ARBA00022692"/>
    </source>
</evidence>
<sequence>MIDRLAAAVIGLALDRLVGDPDWLWRRLPHPVVLIGNLIGTLDRRLNREALGEAARRRRGILAITLLVTGALVSGFVLTALFAAAGPLGLVLEAVVLAIFLAQKSLIDHVRAVADALDGEGLAAGRRAVAMIVGRDPEQLDAAGVSRAAIESLAENASDGIVAPLLWYLVLGLPGLIAYKVLNTADSMIGHMSERHRAFGWAAAKLDDVVNWPAARLTALLFALAAGLRRKAKIGAVWAVTRRDAPSHRSPNAGWPETAMAVGLGVALGGPRRYGELMVEAPMLNPAGRREAGSADIRAGLALFSTVANLLLAATLLGLLVLSFG</sequence>
<feature type="transmembrane region" description="Helical" evidence="9">
    <location>
        <begin position="165"/>
        <end position="182"/>
    </location>
</feature>
<dbReference type="UniPathway" id="UPA00148"/>
<evidence type="ECO:0000313" key="11">
    <source>
        <dbReference type="Proteomes" id="UP000588647"/>
    </source>
</evidence>
<evidence type="ECO:0000256" key="9">
    <source>
        <dbReference type="HAMAP-Rule" id="MF_00024"/>
    </source>
</evidence>
<evidence type="ECO:0000256" key="3">
    <source>
        <dbReference type="ARBA" id="ARBA00006263"/>
    </source>
</evidence>
<dbReference type="GO" id="GO:0009236">
    <property type="term" value="P:cobalamin biosynthetic process"/>
    <property type="evidence" value="ECO:0007669"/>
    <property type="project" value="UniProtKB-UniRule"/>
</dbReference>
<comment type="similarity">
    <text evidence="3 9">Belongs to the CobD/CbiB family.</text>
</comment>
<evidence type="ECO:0000256" key="1">
    <source>
        <dbReference type="ARBA" id="ARBA00004651"/>
    </source>
</evidence>
<feature type="transmembrane region" description="Helical" evidence="9">
    <location>
        <begin position="59"/>
        <end position="78"/>
    </location>
</feature>
<feature type="transmembrane region" description="Helical" evidence="9">
    <location>
        <begin position="299"/>
        <end position="324"/>
    </location>
</feature>
<comment type="subcellular location">
    <subcellularLocation>
        <location evidence="1 9">Cell membrane</location>
        <topology evidence="1 9">Multi-pass membrane protein</topology>
    </subcellularLocation>
</comment>
<keyword evidence="10" id="KW-0436">Ligase</keyword>
<dbReference type="GO" id="GO:0005886">
    <property type="term" value="C:plasma membrane"/>
    <property type="evidence" value="ECO:0007669"/>
    <property type="project" value="UniProtKB-SubCell"/>
</dbReference>